<feature type="compositionally biased region" description="Basic and acidic residues" evidence="1">
    <location>
        <begin position="76"/>
        <end position="93"/>
    </location>
</feature>
<accession>A0A8E2DPM7</accession>
<feature type="region of interest" description="Disordered" evidence="1">
    <location>
        <begin position="67"/>
        <end position="107"/>
    </location>
</feature>
<proteinExistence type="predicted"/>
<dbReference type="EMBL" id="KV722355">
    <property type="protein sequence ID" value="OCH93436.1"/>
    <property type="molecule type" value="Genomic_DNA"/>
</dbReference>
<organism evidence="2 3">
    <name type="scientific">Obba rivulosa</name>
    <dbReference type="NCBI Taxonomy" id="1052685"/>
    <lineage>
        <taxon>Eukaryota</taxon>
        <taxon>Fungi</taxon>
        <taxon>Dikarya</taxon>
        <taxon>Basidiomycota</taxon>
        <taxon>Agaricomycotina</taxon>
        <taxon>Agaricomycetes</taxon>
        <taxon>Polyporales</taxon>
        <taxon>Gelatoporiaceae</taxon>
        <taxon>Obba</taxon>
    </lineage>
</organism>
<keyword evidence="3" id="KW-1185">Reference proteome</keyword>
<dbReference type="AlphaFoldDB" id="A0A8E2DPM7"/>
<gene>
    <name evidence="2" type="ORF">OBBRIDRAFT_319159</name>
</gene>
<protein>
    <submittedName>
        <fullName evidence="2">Uncharacterized protein</fullName>
    </submittedName>
</protein>
<evidence type="ECO:0000313" key="3">
    <source>
        <dbReference type="Proteomes" id="UP000250043"/>
    </source>
</evidence>
<sequence>MMLLGGEKKPRTDCAGARSAGWDAVRDYINEDVVGDVALGRGAVGLETTNTQTGTTGQVATLRAAVVSSARSPGPGDRRAQDTTDDITDHDLRGNTSASARANRRTPRRMRLTRIPRQSAKQRHSWRPASNYRIAAFASVSTWLAYFVLFTARPMSALGDSGGSRGRRWARSWPK</sequence>
<dbReference type="Proteomes" id="UP000250043">
    <property type="component" value="Unassembled WGS sequence"/>
</dbReference>
<evidence type="ECO:0000313" key="2">
    <source>
        <dbReference type="EMBL" id="OCH93436.1"/>
    </source>
</evidence>
<name>A0A8E2DPM7_9APHY</name>
<reference evidence="2 3" key="1">
    <citation type="submission" date="2016-07" db="EMBL/GenBank/DDBJ databases">
        <title>Draft genome of the white-rot fungus Obba rivulosa 3A-2.</title>
        <authorList>
            <consortium name="DOE Joint Genome Institute"/>
            <person name="Miettinen O."/>
            <person name="Riley R."/>
            <person name="Acob R."/>
            <person name="Barry K."/>
            <person name="Cullen D."/>
            <person name="De Vries R."/>
            <person name="Hainaut M."/>
            <person name="Hatakka A."/>
            <person name="Henrissat B."/>
            <person name="Hilden K."/>
            <person name="Kuo R."/>
            <person name="Labutti K."/>
            <person name="Lipzen A."/>
            <person name="Makela M.R."/>
            <person name="Sandor L."/>
            <person name="Spatafora J.W."/>
            <person name="Grigoriev I.V."/>
            <person name="Hibbett D.S."/>
        </authorList>
    </citation>
    <scope>NUCLEOTIDE SEQUENCE [LARGE SCALE GENOMIC DNA]</scope>
    <source>
        <strain evidence="2 3">3A-2</strain>
    </source>
</reference>
<evidence type="ECO:0000256" key="1">
    <source>
        <dbReference type="SAM" id="MobiDB-lite"/>
    </source>
</evidence>